<proteinExistence type="predicted"/>
<feature type="non-terminal residue" evidence="2">
    <location>
        <position position="118"/>
    </location>
</feature>
<evidence type="ECO:0000256" key="1">
    <source>
        <dbReference type="SAM" id="MobiDB-lite"/>
    </source>
</evidence>
<comment type="caution">
    <text evidence="2">The sequence shown here is derived from an EMBL/GenBank/DDBJ whole genome shotgun (WGS) entry which is preliminary data.</text>
</comment>
<feature type="compositionally biased region" description="Basic and acidic residues" evidence="1">
    <location>
        <begin position="94"/>
        <end position="106"/>
    </location>
</feature>
<dbReference type="Proteomes" id="UP001341840">
    <property type="component" value="Unassembled WGS sequence"/>
</dbReference>
<feature type="region of interest" description="Disordered" evidence="1">
    <location>
        <begin position="86"/>
        <end position="118"/>
    </location>
</feature>
<dbReference type="EMBL" id="JASCZI010213409">
    <property type="protein sequence ID" value="MED6201254.1"/>
    <property type="molecule type" value="Genomic_DNA"/>
</dbReference>
<keyword evidence="3" id="KW-1185">Reference proteome</keyword>
<evidence type="ECO:0000313" key="2">
    <source>
        <dbReference type="EMBL" id="MED6201254.1"/>
    </source>
</evidence>
<protein>
    <submittedName>
        <fullName evidence="2">Uncharacterized protein</fullName>
    </submittedName>
</protein>
<accession>A0ABU6XVS4</accession>
<name>A0ABU6XVS4_9FABA</name>
<organism evidence="2 3">
    <name type="scientific">Stylosanthes scabra</name>
    <dbReference type="NCBI Taxonomy" id="79078"/>
    <lineage>
        <taxon>Eukaryota</taxon>
        <taxon>Viridiplantae</taxon>
        <taxon>Streptophyta</taxon>
        <taxon>Embryophyta</taxon>
        <taxon>Tracheophyta</taxon>
        <taxon>Spermatophyta</taxon>
        <taxon>Magnoliopsida</taxon>
        <taxon>eudicotyledons</taxon>
        <taxon>Gunneridae</taxon>
        <taxon>Pentapetalae</taxon>
        <taxon>rosids</taxon>
        <taxon>fabids</taxon>
        <taxon>Fabales</taxon>
        <taxon>Fabaceae</taxon>
        <taxon>Papilionoideae</taxon>
        <taxon>50 kb inversion clade</taxon>
        <taxon>dalbergioids sensu lato</taxon>
        <taxon>Dalbergieae</taxon>
        <taxon>Pterocarpus clade</taxon>
        <taxon>Stylosanthes</taxon>
    </lineage>
</organism>
<evidence type="ECO:0000313" key="3">
    <source>
        <dbReference type="Proteomes" id="UP001341840"/>
    </source>
</evidence>
<feature type="compositionally biased region" description="Polar residues" evidence="1">
    <location>
        <begin position="108"/>
        <end position="118"/>
    </location>
</feature>
<gene>
    <name evidence="2" type="ORF">PIB30_093057</name>
</gene>
<sequence>MFCEKSFGKTLVWFRISGLSVWCYRENAMMRIAEAIGRPIKIDLATKSADKGSCFGHETSSCSQQVQPKENLVQHLDIEVSAVNTEPNNFKAPSGDKECSKKKVSEAVHQQQAPEITT</sequence>
<reference evidence="2 3" key="1">
    <citation type="journal article" date="2023" name="Plants (Basel)">
        <title>Bridging the Gap: Combining Genomics and Transcriptomics Approaches to Understand Stylosanthes scabra, an Orphan Legume from the Brazilian Caatinga.</title>
        <authorList>
            <person name="Ferreira-Neto J.R.C."/>
            <person name="da Silva M.D."/>
            <person name="Binneck E."/>
            <person name="de Melo N.F."/>
            <person name="da Silva R.H."/>
            <person name="de Melo A.L.T.M."/>
            <person name="Pandolfi V."/>
            <person name="Bustamante F.O."/>
            <person name="Brasileiro-Vidal A.C."/>
            <person name="Benko-Iseppon A.M."/>
        </authorList>
    </citation>
    <scope>NUCLEOTIDE SEQUENCE [LARGE SCALE GENOMIC DNA]</scope>
    <source>
        <tissue evidence="2">Leaves</tissue>
    </source>
</reference>